<gene>
    <name evidence="2" type="ORF">KHLLAP_LOCUS5310</name>
</gene>
<evidence type="ECO:0000313" key="2">
    <source>
        <dbReference type="EMBL" id="CAJ2504842.1"/>
    </source>
</evidence>
<reference evidence="2" key="1">
    <citation type="submission" date="2023-10" db="EMBL/GenBank/DDBJ databases">
        <authorList>
            <person name="Hackl T."/>
        </authorList>
    </citation>
    <scope>NUCLEOTIDE SEQUENCE</scope>
</reference>
<evidence type="ECO:0000256" key="1">
    <source>
        <dbReference type="SAM" id="MobiDB-lite"/>
    </source>
</evidence>
<feature type="compositionally biased region" description="Low complexity" evidence="1">
    <location>
        <begin position="314"/>
        <end position="328"/>
    </location>
</feature>
<organism evidence="2 3">
    <name type="scientific">Anthostomella pinea</name>
    <dbReference type="NCBI Taxonomy" id="933095"/>
    <lineage>
        <taxon>Eukaryota</taxon>
        <taxon>Fungi</taxon>
        <taxon>Dikarya</taxon>
        <taxon>Ascomycota</taxon>
        <taxon>Pezizomycotina</taxon>
        <taxon>Sordariomycetes</taxon>
        <taxon>Xylariomycetidae</taxon>
        <taxon>Xylariales</taxon>
        <taxon>Xylariaceae</taxon>
        <taxon>Anthostomella</taxon>
    </lineage>
</organism>
<dbReference type="EMBL" id="CAUWAG010000007">
    <property type="protein sequence ID" value="CAJ2504842.1"/>
    <property type="molecule type" value="Genomic_DNA"/>
</dbReference>
<feature type="compositionally biased region" description="Gly residues" evidence="1">
    <location>
        <begin position="110"/>
        <end position="119"/>
    </location>
</feature>
<dbReference type="Proteomes" id="UP001295740">
    <property type="component" value="Unassembled WGS sequence"/>
</dbReference>
<accession>A0AAI8VH76</accession>
<comment type="caution">
    <text evidence="2">The sequence shown here is derived from an EMBL/GenBank/DDBJ whole genome shotgun (WGS) entry which is preliminary data.</text>
</comment>
<proteinExistence type="predicted"/>
<evidence type="ECO:0000313" key="3">
    <source>
        <dbReference type="Proteomes" id="UP001295740"/>
    </source>
</evidence>
<dbReference type="AlphaFoldDB" id="A0AAI8VH76"/>
<feature type="compositionally biased region" description="Basic and acidic residues" evidence="1">
    <location>
        <begin position="126"/>
        <end position="137"/>
    </location>
</feature>
<protein>
    <submittedName>
        <fullName evidence="2">Uu.00g122360.m01.CDS01</fullName>
    </submittedName>
</protein>
<feature type="region of interest" description="Disordered" evidence="1">
    <location>
        <begin position="109"/>
        <end position="137"/>
    </location>
</feature>
<sequence length="328" mass="36687">MSSSDSNFGTTVSGLACLNNNYNRDFRSFRNGLDPGSNKPGNTQALLIFNTLEEALQMIDQKCMRLQTEVATGDALNQNLRDQLAQTKGQVAAYEGGIGNLTRSFEQGIQGIGSGGGHGPSSLVSDPDKFGGDKKDDKKRRCEYRAWQGGARLKINVEKKKYSTKYSKILYAVSRLGGGARVAVDSYLANIYNYPEEPHRWEWKDADTLFDWLERAYDSHDRSGDASREMDNLKQKNSAFSVFLSEFLVLVADLGLDNKAKIEKLKKKVNNEKFNNELQSAMIKNIADYAHHTGNKNLFSNNPFNKDKDKKDGNNNNNNNQNQHPPQA</sequence>
<keyword evidence="3" id="KW-1185">Reference proteome</keyword>
<feature type="region of interest" description="Disordered" evidence="1">
    <location>
        <begin position="297"/>
        <end position="328"/>
    </location>
</feature>
<name>A0AAI8VH76_9PEZI</name>